<feature type="non-terminal residue" evidence="2">
    <location>
        <position position="163"/>
    </location>
</feature>
<dbReference type="Proteomes" id="UP001610411">
    <property type="component" value="Unassembled WGS sequence"/>
</dbReference>
<name>A0ABD2F3X3_DAUMA</name>
<comment type="caution">
    <text evidence="2">The sequence shown here is derived from an EMBL/GenBank/DDBJ whole genome shotgun (WGS) entry which is preliminary data.</text>
</comment>
<dbReference type="AlphaFoldDB" id="A0ABD2F3X3"/>
<protein>
    <submittedName>
        <fullName evidence="2">Translation initiation factor IF-2-like</fullName>
    </submittedName>
</protein>
<gene>
    <name evidence="2" type="ORF">WCI35_000280</name>
</gene>
<sequence length="163" mass="16992">MRPRPPPPQLSGPPGSPRPSRRARSPRALPLGAGPSVRPPGWGRAGGEASADWCAGGPAPPAAHAPSRQLGADAPEAVAQGTRRRLGPPTALWPRTERLGPGDAPPGTQRLRWPCSDAGGKGPSPHLGLLTQRLVSPSRTWHLDRGEARRCCPHVTASGKMAL</sequence>
<evidence type="ECO:0000313" key="2">
    <source>
        <dbReference type="EMBL" id="KAL2803690.1"/>
    </source>
</evidence>
<accession>A0ABD2F3X3</accession>
<evidence type="ECO:0000256" key="1">
    <source>
        <dbReference type="SAM" id="MobiDB-lite"/>
    </source>
</evidence>
<reference evidence="2 3" key="1">
    <citation type="journal article" date="2024" name="G3 (Bethesda)">
        <title>A hybrid genome assembly of the endangered aye-aye (Daubentonia madagascariensis).</title>
        <authorList>
            <person name="Versoza C.J."/>
            <person name="Pfeifer S.P."/>
        </authorList>
    </citation>
    <scope>NUCLEOTIDE SEQUENCE [LARGE SCALE GENOMIC DNA]</scope>
    <source>
        <strain evidence="2">6821</strain>
    </source>
</reference>
<dbReference type="EMBL" id="JBFSEQ010000001">
    <property type="protein sequence ID" value="KAL2803690.1"/>
    <property type="molecule type" value="Genomic_DNA"/>
</dbReference>
<organism evidence="2 3">
    <name type="scientific">Daubentonia madagascariensis</name>
    <name type="common">Aye-aye</name>
    <name type="synonym">Sciurus madagascariensis</name>
    <dbReference type="NCBI Taxonomy" id="31869"/>
    <lineage>
        <taxon>Eukaryota</taxon>
        <taxon>Metazoa</taxon>
        <taxon>Chordata</taxon>
        <taxon>Craniata</taxon>
        <taxon>Vertebrata</taxon>
        <taxon>Euteleostomi</taxon>
        <taxon>Mammalia</taxon>
        <taxon>Eutheria</taxon>
        <taxon>Euarchontoglires</taxon>
        <taxon>Primates</taxon>
        <taxon>Strepsirrhini</taxon>
        <taxon>Chiromyiformes</taxon>
        <taxon>Daubentoniidae</taxon>
        <taxon>Daubentonia</taxon>
    </lineage>
</organism>
<keyword evidence="3" id="KW-1185">Reference proteome</keyword>
<feature type="compositionally biased region" description="Pro residues" evidence="1">
    <location>
        <begin position="1"/>
        <end position="17"/>
    </location>
</feature>
<proteinExistence type="predicted"/>
<evidence type="ECO:0000313" key="3">
    <source>
        <dbReference type="Proteomes" id="UP001610411"/>
    </source>
</evidence>
<feature type="region of interest" description="Disordered" evidence="1">
    <location>
        <begin position="1"/>
        <end position="129"/>
    </location>
</feature>